<proteinExistence type="predicted"/>
<sequence>MYENTYPNKRFKHTLAFLRKYVDTKETILDLGVANPFSEIMVQEGFTVENTKGEDLDFDFTSVLQSDAEVVTAFEIFEHLLAPLHVLSKIKADKLVASVPLRLWFSPAYKSKSDPWDRHYHEFEDWQFDWLLEKAGWEIQEKRKWAHPVKKIGLRPFLRLFTPRYYIVYATRKTSR</sequence>
<keyword evidence="1" id="KW-0489">Methyltransferase</keyword>
<dbReference type="InterPro" id="IPR029063">
    <property type="entry name" value="SAM-dependent_MTases_sf"/>
</dbReference>
<dbReference type="OrthoDB" id="1123183at2"/>
<name>A0A223V2C7_9FLAO</name>
<accession>A0A223V2C7</accession>
<dbReference type="GO" id="GO:0032259">
    <property type="term" value="P:methylation"/>
    <property type="evidence" value="ECO:0007669"/>
    <property type="project" value="UniProtKB-KW"/>
</dbReference>
<evidence type="ECO:0000313" key="2">
    <source>
        <dbReference type="Proteomes" id="UP000215244"/>
    </source>
</evidence>
<gene>
    <name evidence="1" type="ORF">CJ263_03835</name>
</gene>
<dbReference type="EMBL" id="CP022957">
    <property type="protein sequence ID" value="ASV29426.1"/>
    <property type="molecule type" value="Genomic_DNA"/>
</dbReference>
<organism evidence="1 2">
    <name type="scientific">Maribacter cobaltidurans</name>
    <dbReference type="NCBI Taxonomy" id="1178778"/>
    <lineage>
        <taxon>Bacteria</taxon>
        <taxon>Pseudomonadati</taxon>
        <taxon>Bacteroidota</taxon>
        <taxon>Flavobacteriia</taxon>
        <taxon>Flavobacteriales</taxon>
        <taxon>Flavobacteriaceae</taxon>
        <taxon>Maribacter</taxon>
    </lineage>
</organism>
<protein>
    <submittedName>
        <fullName evidence="1">Methyltransferase</fullName>
    </submittedName>
</protein>
<dbReference type="KEGG" id="marb:CJ263_03835"/>
<dbReference type="Gene3D" id="3.40.50.150">
    <property type="entry name" value="Vaccinia Virus protein VP39"/>
    <property type="match status" value="1"/>
</dbReference>
<dbReference type="SUPFAM" id="SSF53335">
    <property type="entry name" value="S-adenosyl-L-methionine-dependent methyltransferases"/>
    <property type="match status" value="1"/>
</dbReference>
<dbReference type="AlphaFoldDB" id="A0A223V2C7"/>
<dbReference type="RefSeq" id="WP_094996052.1">
    <property type="nucleotide sequence ID" value="NZ_BMJL01000001.1"/>
</dbReference>
<keyword evidence="2" id="KW-1185">Reference proteome</keyword>
<reference evidence="1 2" key="1">
    <citation type="submission" date="2017-08" db="EMBL/GenBank/DDBJ databases">
        <title>The complete genome sequence of Maribacter sp. B1, isolated from deep-sea sediment.</title>
        <authorList>
            <person name="Wu Y.-H."/>
            <person name="Cheng H."/>
            <person name="Xu X.-W."/>
        </authorList>
    </citation>
    <scope>NUCLEOTIDE SEQUENCE [LARGE SCALE GENOMIC DNA]</scope>
    <source>
        <strain evidence="1 2">B1</strain>
    </source>
</reference>
<evidence type="ECO:0000313" key="1">
    <source>
        <dbReference type="EMBL" id="ASV29426.1"/>
    </source>
</evidence>
<dbReference type="GO" id="GO:0008168">
    <property type="term" value="F:methyltransferase activity"/>
    <property type="evidence" value="ECO:0007669"/>
    <property type="project" value="UniProtKB-KW"/>
</dbReference>
<dbReference type="Proteomes" id="UP000215244">
    <property type="component" value="Chromosome"/>
</dbReference>
<keyword evidence="1" id="KW-0808">Transferase</keyword>